<evidence type="ECO:0000256" key="1">
    <source>
        <dbReference type="SAM" id="MobiDB-lite"/>
    </source>
</evidence>
<name>A0A2V4R0Y4_9PROT</name>
<feature type="domain" description="Phage tail lysozyme" evidence="2">
    <location>
        <begin position="491"/>
        <end position="587"/>
    </location>
</feature>
<dbReference type="AlphaFoldDB" id="A0A2V4R0Y4"/>
<dbReference type="Pfam" id="PF18013">
    <property type="entry name" value="Phage_lysozyme2"/>
    <property type="match status" value="1"/>
</dbReference>
<evidence type="ECO:0000313" key="4">
    <source>
        <dbReference type="Proteomes" id="UP000247371"/>
    </source>
</evidence>
<organism evidence="3 4">
    <name type="scientific">Komagataeibacter swingsii</name>
    <dbReference type="NCBI Taxonomy" id="215220"/>
    <lineage>
        <taxon>Bacteria</taxon>
        <taxon>Pseudomonadati</taxon>
        <taxon>Pseudomonadota</taxon>
        <taxon>Alphaproteobacteria</taxon>
        <taxon>Acetobacterales</taxon>
        <taxon>Acetobacteraceae</taxon>
        <taxon>Komagataeibacter</taxon>
    </lineage>
</organism>
<feature type="region of interest" description="Disordered" evidence="1">
    <location>
        <begin position="88"/>
        <end position="109"/>
    </location>
</feature>
<gene>
    <name evidence="3" type="ORF">CFR76_15155</name>
</gene>
<dbReference type="Gene3D" id="1.10.530.10">
    <property type="match status" value="1"/>
</dbReference>
<comment type="caution">
    <text evidence="3">The sequence shown here is derived from an EMBL/GenBank/DDBJ whole genome shotgun (WGS) entry which is preliminary data.</text>
</comment>
<dbReference type="EMBL" id="NKUB01000034">
    <property type="protein sequence ID" value="PYD68413.1"/>
    <property type="molecule type" value="Genomic_DNA"/>
</dbReference>
<keyword evidence="4" id="KW-1185">Reference proteome</keyword>
<proteinExistence type="predicted"/>
<evidence type="ECO:0000259" key="2">
    <source>
        <dbReference type="Pfam" id="PF18013"/>
    </source>
</evidence>
<sequence length="681" mass="74677">MIKFSRCFLPILRPVRNISMSDDFLFGLKFNFDPTDFLRGSAEAQDELERMVAGMAHARRRSEENVEGLARSLSLSTNEVRAALKDIERAERDHAKESTRISRDAERDRAQQEQIAARRRVERERAEMTSIRERTQAVAQLRDTLLSVAAITLGEKGVAGLNSLMQETSARGVEESNFAERTGTTVHQNVAEEEGALLSGRSNREEARQSIATYADNQAGYQTQAMDGAPMLKTLASRGVHLDPEILKMNHADFVQYVVKQLRGLGNNDHMAASILELSGLTSGGYTNLALHPDEMRRFNAKGAEYGRQIEANAARDLEFQQSWQDLMFHVNTFRTDISHDLEPMVKSLDGLVQEWDKLANNHPDAVRNITTVTAVAIALGGLFSAIAPIVGTLIGMRGLLKGAGLLKDGATLIGRGGAATVRGGAAVIADNPIVAAATVAGAAGYAAYKEISYDRSDAGRIANNLKAMRDPHYGANRYSALEKNQREYELTQYLMKSRGYTPEQAAAVAAMARSEGGFNTEAIGDSGYAEGMFQWHAPRLKAIEAHFGMRLSRMTMEQQADALDWEMHNVDGVKSAGRRLFGSGHDLHAAVRGALDAELPREYIQNGVHGREYANRYAMSAAALRRISTPTPQVASGNTTQIHMQNVTVKANNPQQLVEQTRKMALTPHDYASSANSGQF</sequence>
<protein>
    <recommendedName>
        <fullName evidence="2">Phage tail lysozyme domain-containing protein</fullName>
    </recommendedName>
</protein>
<evidence type="ECO:0000313" key="3">
    <source>
        <dbReference type="EMBL" id="PYD68413.1"/>
    </source>
</evidence>
<dbReference type="InterPro" id="IPR041219">
    <property type="entry name" value="Phage_lysozyme2"/>
</dbReference>
<accession>A0A2V4R0Y4</accession>
<reference evidence="3 4" key="1">
    <citation type="submission" date="2017-07" db="EMBL/GenBank/DDBJ databases">
        <title>A draft genome sequence of Komagataeibacter swingsii LMG 22125.</title>
        <authorList>
            <person name="Skraban J."/>
            <person name="Cleenwerck I."/>
            <person name="Vandamme P."/>
            <person name="Trcek J."/>
        </authorList>
    </citation>
    <scope>NUCLEOTIDE SEQUENCE [LARGE SCALE GENOMIC DNA]</scope>
    <source>
        <strain evidence="3 4">LMG 22125</strain>
    </source>
</reference>
<dbReference type="Proteomes" id="UP000247371">
    <property type="component" value="Unassembled WGS sequence"/>
</dbReference>